<evidence type="ECO:0000313" key="2">
    <source>
        <dbReference type="Proteomes" id="UP000286097"/>
    </source>
</evidence>
<evidence type="ECO:0000313" key="1">
    <source>
        <dbReference type="EMBL" id="RQM13793.1"/>
    </source>
</evidence>
<dbReference type="EMBL" id="QKXF01000234">
    <property type="protein sequence ID" value="RQM13793.1"/>
    <property type="molecule type" value="Genomic_DNA"/>
</dbReference>
<sequence>MVDDAAVDSQDSVAHAAGNGRLDLVQWYCDMKGPHAFGWNVMDDALAQNQMKVVQFLDCVLGNRCTRRGLEKAALHGHLIVVQWLNNLRYYEIKTFRTLENAIAGGLLHVVKYVMETVVVVAYTSWMQAALTAAVMYGQCQILQWLHDRASVKAAVLTSWTPLPCECLLKARNSSSWS</sequence>
<dbReference type="PANTHER" id="PTHR46586:SF3">
    <property type="entry name" value="ANKYRIN REPEAT-CONTAINING PROTEIN"/>
    <property type="match status" value="1"/>
</dbReference>
<dbReference type="Gene3D" id="1.25.40.20">
    <property type="entry name" value="Ankyrin repeat-containing domain"/>
    <property type="match status" value="1"/>
</dbReference>
<proteinExistence type="predicted"/>
<gene>
    <name evidence="1" type="ORF">DD237_005309</name>
</gene>
<protein>
    <submittedName>
        <fullName evidence="1">Uncharacterized protein</fullName>
    </submittedName>
</protein>
<comment type="caution">
    <text evidence="1">The sequence shown here is derived from an EMBL/GenBank/DDBJ whole genome shotgun (WGS) entry which is preliminary data.</text>
</comment>
<dbReference type="VEuPathDB" id="FungiDB:DD237_005309"/>
<dbReference type="AlphaFoldDB" id="A0A3R7W376"/>
<dbReference type="Proteomes" id="UP000286097">
    <property type="component" value="Unassembled WGS sequence"/>
</dbReference>
<dbReference type="InterPro" id="IPR036770">
    <property type="entry name" value="Ankyrin_rpt-contain_sf"/>
</dbReference>
<organism evidence="1 2">
    <name type="scientific">Peronospora effusa</name>
    <dbReference type="NCBI Taxonomy" id="542832"/>
    <lineage>
        <taxon>Eukaryota</taxon>
        <taxon>Sar</taxon>
        <taxon>Stramenopiles</taxon>
        <taxon>Oomycota</taxon>
        <taxon>Peronosporomycetes</taxon>
        <taxon>Peronosporales</taxon>
        <taxon>Peronosporaceae</taxon>
        <taxon>Peronospora</taxon>
    </lineage>
</organism>
<dbReference type="InterPro" id="IPR052050">
    <property type="entry name" value="SecEffector_AnkRepeat"/>
</dbReference>
<dbReference type="PANTHER" id="PTHR46586">
    <property type="entry name" value="ANKYRIN REPEAT-CONTAINING PROTEIN"/>
    <property type="match status" value="1"/>
</dbReference>
<name>A0A3R7W376_9STRA</name>
<dbReference type="SUPFAM" id="SSF48403">
    <property type="entry name" value="Ankyrin repeat"/>
    <property type="match status" value="1"/>
</dbReference>
<accession>A0A3R7W376</accession>
<reference evidence="1 2" key="1">
    <citation type="submission" date="2018-06" db="EMBL/GenBank/DDBJ databases">
        <title>Comparative genomics of downy mildews reveals potential adaptations to biotrophy.</title>
        <authorList>
            <person name="Fletcher K."/>
            <person name="Klosterman S.J."/>
            <person name="Derevnina L."/>
            <person name="Martin F."/>
            <person name="Koike S."/>
            <person name="Reyes Chin-Wo S."/>
            <person name="Mou B."/>
            <person name="Michelmore R."/>
        </authorList>
    </citation>
    <scope>NUCLEOTIDE SEQUENCE [LARGE SCALE GENOMIC DNA]</scope>
    <source>
        <strain evidence="1 2">R13</strain>
    </source>
</reference>